<comment type="similarity">
    <text evidence="9 10">Belongs to the peptidase M24A family. Methionine aminopeptidase type 1 subfamily.</text>
</comment>
<dbReference type="GO" id="GO:0022626">
    <property type="term" value="C:cytosolic ribosome"/>
    <property type="evidence" value="ECO:0007669"/>
    <property type="project" value="EnsemblFungi"/>
</dbReference>
<dbReference type="PANTHER" id="PTHR43330">
    <property type="entry name" value="METHIONINE AMINOPEPTIDASE"/>
    <property type="match status" value="1"/>
</dbReference>
<feature type="binding site" evidence="9">
    <location>
        <position position="315"/>
    </location>
    <ligand>
        <name>Zn(2+)</name>
        <dbReference type="ChEBI" id="CHEBI:29105"/>
        <label>4</label>
        <note>catalytic</note>
    </ligand>
</feature>
<dbReference type="FunFam" id="3.90.230.10:FF:000010">
    <property type="entry name" value="Methionine aminopeptidase"/>
    <property type="match status" value="1"/>
</dbReference>
<evidence type="ECO:0000256" key="3">
    <source>
        <dbReference type="ARBA" id="ARBA00022490"/>
    </source>
</evidence>
<feature type="binding site" evidence="9">
    <location>
        <position position="346"/>
    </location>
    <ligand>
        <name>Zn(2+)</name>
        <dbReference type="ChEBI" id="CHEBI:29105"/>
        <label>4</label>
        <note>catalytic</note>
    </ligand>
</feature>
<dbReference type="PROSITE" id="PS00680">
    <property type="entry name" value="MAP_1"/>
    <property type="match status" value="1"/>
</dbReference>
<comment type="catalytic activity">
    <reaction evidence="9 11">
        <text>Release of N-terminal amino acids, preferentially methionine, from peptides and arylamides.</text>
        <dbReference type="EC" id="3.4.11.18"/>
    </reaction>
</comment>
<dbReference type="STRING" id="675824.A0A1E3QEM3"/>
<comment type="subcellular location">
    <subcellularLocation>
        <location evidence="1 9">Cytoplasm</location>
    </subcellularLocation>
</comment>
<feature type="binding site" evidence="9">
    <location>
        <position position="346"/>
    </location>
    <ligand>
        <name>Zn(2+)</name>
        <dbReference type="ChEBI" id="CHEBI:29105"/>
        <label>3</label>
    </ligand>
</feature>
<comment type="cofactor">
    <cofactor evidence="9">
        <name>Zn(2+)</name>
        <dbReference type="ChEBI" id="CHEBI:29105"/>
    </cofactor>
    <cofactor evidence="9">
        <name>Co(2+)</name>
        <dbReference type="ChEBI" id="CHEBI:48828"/>
    </cofactor>
    <cofactor evidence="9">
        <name>Mn(2+)</name>
        <dbReference type="ChEBI" id="CHEBI:29035"/>
    </cofactor>
    <cofactor evidence="9">
        <name>Fe(2+)</name>
        <dbReference type="ChEBI" id="CHEBI:29033"/>
    </cofactor>
    <text evidence="9">Binds 2 divalent metal cations per subunit. Has a high-affinity and a low affinity metal-binding site. The true nature of the physiological cofactor is under debate. The enzyme is active with zinc, cobalt, manganese or divalent iron ions. Has high activity with zinc; zinc cofactor is transferred into the active site region by the ZNG1 zinc chaperone.</text>
</comment>
<dbReference type="InterPro" id="IPR002467">
    <property type="entry name" value="Pept_M24A_MAP1"/>
</dbReference>
<dbReference type="GO" id="GO:0003729">
    <property type="term" value="F:mRNA binding"/>
    <property type="evidence" value="ECO:0007669"/>
    <property type="project" value="EnsemblFungi"/>
</dbReference>
<evidence type="ECO:0000256" key="7">
    <source>
        <dbReference type="ARBA" id="ARBA00022801"/>
    </source>
</evidence>
<dbReference type="InterPro" id="IPR036005">
    <property type="entry name" value="Creatinase/aminopeptidase-like"/>
</dbReference>
<organism evidence="13 14">
    <name type="scientific">Lipomyces starkeyi NRRL Y-11557</name>
    <dbReference type="NCBI Taxonomy" id="675824"/>
    <lineage>
        <taxon>Eukaryota</taxon>
        <taxon>Fungi</taxon>
        <taxon>Dikarya</taxon>
        <taxon>Ascomycota</taxon>
        <taxon>Saccharomycotina</taxon>
        <taxon>Lipomycetes</taxon>
        <taxon>Lipomycetales</taxon>
        <taxon>Lipomycetaceae</taxon>
        <taxon>Lipomyces</taxon>
    </lineage>
</organism>
<dbReference type="EMBL" id="KV454290">
    <property type="protein sequence ID" value="ODQ75457.1"/>
    <property type="molecule type" value="Genomic_DNA"/>
</dbReference>
<dbReference type="Proteomes" id="UP000094385">
    <property type="component" value="Unassembled WGS sequence"/>
</dbReference>
<dbReference type="Pfam" id="PF00557">
    <property type="entry name" value="Peptidase_M24"/>
    <property type="match status" value="1"/>
</dbReference>
<dbReference type="Gene3D" id="3.90.230.10">
    <property type="entry name" value="Creatinase/methionine aminopeptidase superfamily"/>
    <property type="match status" value="1"/>
</dbReference>
<protein>
    <recommendedName>
        <fullName evidence="11">Methionine aminopeptidase</fullName>
        <ecNumber evidence="11">3.4.11.18</ecNumber>
    </recommendedName>
</protein>
<dbReference type="Pfam" id="PF15801">
    <property type="entry name" value="zf-C6H2"/>
    <property type="match status" value="1"/>
</dbReference>
<evidence type="ECO:0000259" key="12">
    <source>
        <dbReference type="PROSITE" id="PS52013"/>
    </source>
</evidence>
<evidence type="ECO:0000313" key="13">
    <source>
        <dbReference type="EMBL" id="ODQ75457.1"/>
    </source>
</evidence>
<keyword evidence="5 9" id="KW-0479">Metal-binding</keyword>
<accession>A0A1E3QEM3</accession>
<feature type="binding site" evidence="9">
    <location>
        <position position="205"/>
    </location>
    <ligand>
        <name>Zn(2+)</name>
        <dbReference type="ChEBI" id="CHEBI:29105"/>
        <label>3</label>
    </ligand>
</feature>
<evidence type="ECO:0000256" key="1">
    <source>
        <dbReference type="ARBA" id="ARBA00004496"/>
    </source>
</evidence>
<dbReference type="GO" id="GO:0008270">
    <property type="term" value="F:zinc ion binding"/>
    <property type="evidence" value="ECO:0007669"/>
    <property type="project" value="UniProtKB-KW"/>
</dbReference>
<comment type="cofactor">
    <cofactor evidence="11">
        <name>Co(2+)</name>
        <dbReference type="ChEBI" id="CHEBI:48828"/>
    </cofactor>
    <cofactor evidence="11">
        <name>Zn(2+)</name>
        <dbReference type="ChEBI" id="CHEBI:29105"/>
    </cofactor>
    <cofactor evidence="11">
        <name>Mn(2+)</name>
        <dbReference type="ChEBI" id="CHEBI:29035"/>
    </cofactor>
    <cofactor evidence="11">
        <name>Fe(2+)</name>
        <dbReference type="ChEBI" id="CHEBI:29033"/>
    </cofactor>
    <text evidence="11">Binds 2 divalent metal cations per subunit. Has a high-affinity and a low affinity metal-binding site. The true nature of the physiological cofactor is under debate. The enzyme is active with cobalt, zinc, manganese or divalent iron ions.</text>
</comment>
<keyword evidence="3 9" id="KW-0963">Cytoplasm</keyword>
<keyword evidence="8" id="KW-0862">Zinc</keyword>
<feature type="domain" description="C6H2-type" evidence="12">
    <location>
        <begin position="7"/>
        <end position="60"/>
    </location>
</feature>
<evidence type="ECO:0000256" key="2">
    <source>
        <dbReference type="ARBA" id="ARBA00022438"/>
    </source>
</evidence>
<dbReference type="InterPro" id="IPR031615">
    <property type="entry name" value="Zfn-C6H2"/>
</dbReference>
<evidence type="ECO:0000256" key="9">
    <source>
        <dbReference type="HAMAP-Rule" id="MF_03174"/>
    </source>
</evidence>
<dbReference type="GO" id="GO:0070006">
    <property type="term" value="F:metalloaminopeptidase activity"/>
    <property type="evidence" value="ECO:0007669"/>
    <property type="project" value="UniProtKB-UniRule"/>
</dbReference>
<keyword evidence="14" id="KW-1185">Reference proteome</keyword>
<evidence type="ECO:0000256" key="6">
    <source>
        <dbReference type="ARBA" id="ARBA00022771"/>
    </source>
</evidence>
<dbReference type="CDD" id="cd01086">
    <property type="entry name" value="MetAP1"/>
    <property type="match status" value="1"/>
</dbReference>
<feature type="binding site" evidence="9">
    <location>
        <position position="289"/>
    </location>
    <ligand>
        <name>a protein</name>
        <dbReference type="ChEBI" id="CHEBI:16541"/>
    </ligand>
    <ligandPart>
        <name>N-terminal L-methionine residue</name>
        <dbReference type="ChEBI" id="CHEBI:64731"/>
    </ligandPart>
</feature>
<evidence type="ECO:0000256" key="11">
    <source>
        <dbReference type="RuleBase" id="RU003653"/>
    </source>
</evidence>
<dbReference type="GO" id="GO:0016485">
    <property type="term" value="P:protein processing"/>
    <property type="evidence" value="ECO:0007669"/>
    <property type="project" value="EnsemblFungi"/>
</dbReference>
<keyword evidence="4 9" id="KW-0645">Protease</keyword>
<comment type="subunit">
    <text evidence="9">Associates with the 60S ribosomal subunit of the 80S translational complex.</text>
</comment>
<dbReference type="PRINTS" id="PR00599">
    <property type="entry name" value="MAPEPTIDASE"/>
</dbReference>
<dbReference type="PANTHER" id="PTHR43330:SF7">
    <property type="entry name" value="METHIONINE AMINOPEPTIDASE 1"/>
    <property type="match status" value="1"/>
</dbReference>
<evidence type="ECO:0000313" key="14">
    <source>
        <dbReference type="Proteomes" id="UP000094385"/>
    </source>
</evidence>
<reference evidence="13 14" key="1">
    <citation type="journal article" date="2016" name="Proc. Natl. Acad. Sci. U.S.A.">
        <title>Comparative genomics of biotechnologically important yeasts.</title>
        <authorList>
            <person name="Riley R."/>
            <person name="Haridas S."/>
            <person name="Wolfe K.H."/>
            <person name="Lopes M.R."/>
            <person name="Hittinger C.T."/>
            <person name="Goeker M."/>
            <person name="Salamov A.A."/>
            <person name="Wisecaver J.H."/>
            <person name="Long T.M."/>
            <person name="Calvey C.H."/>
            <person name="Aerts A.L."/>
            <person name="Barry K.W."/>
            <person name="Choi C."/>
            <person name="Clum A."/>
            <person name="Coughlan A.Y."/>
            <person name="Deshpande S."/>
            <person name="Douglass A.P."/>
            <person name="Hanson S.J."/>
            <person name="Klenk H.-P."/>
            <person name="LaButti K.M."/>
            <person name="Lapidus A."/>
            <person name="Lindquist E.A."/>
            <person name="Lipzen A.M."/>
            <person name="Meier-Kolthoff J.P."/>
            <person name="Ohm R.A."/>
            <person name="Otillar R.P."/>
            <person name="Pangilinan J.L."/>
            <person name="Peng Y."/>
            <person name="Rokas A."/>
            <person name="Rosa C.A."/>
            <person name="Scheuner C."/>
            <person name="Sibirny A.A."/>
            <person name="Slot J.C."/>
            <person name="Stielow J.B."/>
            <person name="Sun H."/>
            <person name="Kurtzman C.P."/>
            <person name="Blackwell M."/>
            <person name="Grigoriev I.V."/>
            <person name="Jeffries T.W."/>
        </authorList>
    </citation>
    <scope>NUCLEOTIDE SEQUENCE [LARGE SCALE GENOMIC DNA]</scope>
    <source>
        <strain evidence="13 14">NRRL Y-11557</strain>
    </source>
</reference>
<feature type="binding site" evidence="9">
    <location>
        <position position="216"/>
    </location>
    <ligand>
        <name>Zn(2+)</name>
        <dbReference type="ChEBI" id="CHEBI:29105"/>
        <label>3</label>
    </ligand>
</feature>
<dbReference type="GO" id="GO:0004239">
    <property type="term" value="F:initiator methionyl aminopeptidase activity"/>
    <property type="evidence" value="ECO:0007669"/>
    <property type="project" value="UniProtKB-UniRule"/>
</dbReference>
<evidence type="ECO:0000256" key="4">
    <source>
        <dbReference type="ARBA" id="ARBA00022670"/>
    </source>
</evidence>
<dbReference type="OrthoDB" id="3209743at2759"/>
<evidence type="ECO:0000256" key="8">
    <source>
        <dbReference type="ARBA" id="ARBA00022833"/>
    </source>
</evidence>
<dbReference type="InterPro" id="IPR001714">
    <property type="entry name" value="Pept_M24_MAP"/>
</dbReference>
<keyword evidence="6 10" id="KW-0863">Zinc-finger</keyword>
<dbReference type="InterPro" id="IPR000994">
    <property type="entry name" value="Pept_M24"/>
</dbReference>
<keyword evidence="7 9" id="KW-0378">Hydrolase</keyword>
<dbReference type="HAMAP" id="MF_01974">
    <property type="entry name" value="MetAP_1"/>
    <property type="match status" value="1"/>
</dbReference>
<gene>
    <name evidence="13" type="ORF">LIPSTDRAFT_904</name>
</gene>
<feature type="binding site" evidence="9">
    <location>
        <position position="282"/>
    </location>
    <ligand>
        <name>Zn(2+)</name>
        <dbReference type="ChEBI" id="CHEBI:29105"/>
        <label>4</label>
        <note>catalytic</note>
    </ligand>
</feature>
<dbReference type="AlphaFoldDB" id="A0A1E3QEM3"/>
<sequence>MVEVPHQTPCSRIDCKNIASSLQCPTCLKLGKDSYFCGQDCFKKAWPTHKLVHKTLQPTTPYDPFPTFSYTGSLRPVYPLSPMRTLPDSIPRPDYATDGIPHSEQRLFRTTNIHINTAEEIAAIREACKLGRKVLDIAAAALTPGVTSDSIDALVHETCISIGAYPSPLNYYHFPKSVCISVNEIICHGIPDQRKLVDGDIVNIDVSIYYKGVHADLNETYYVGEKSLADTDSVRLVETTRECLDKAIELVKPGMLFREIGNVIEKHATANGCSVIRTYCGHGINKLFHCAPNIPHYAKNKTPGVAKPGMTFTIEPMLALGSWKDKTWPDNWTSATVDGRRSAQFEHMLLVTETGVEVLTARNADSPGGPVPRIS</sequence>
<dbReference type="SUPFAM" id="SSF55920">
    <property type="entry name" value="Creatinase/aminopeptidase"/>
    <property type="match status" value="1"/>
</dbReference>
<feature type="binding site" evidence="9">
    <location>
        <position position="216"/>
    </location>
    <ligand>
        <name>Zn(2+)</name>
        <dbReference type="ChEBI" id="CHEBI:29105"/>
        <label>4</label>
        <note>catalytic</note>
    </ligand>
</feature>
<evidence type="ECO:0000256" key="5">
    <source>
        <dbReference type="ARBA" id="ARBA00022723"/>
    </source>
</evidence>
<keyword evidence="2 9" id="KW-0031">Aminopeptidase</keyword>
<dbReference type="NCBIfam" id="TIGR00500">
    <property type="entry name" value="met_pdase_I"/>
    <property type="match status" value="1"/>
</dbReference>
<dbReference type="PROSITE" id="PS52013">
    <property type="entry name" value="ZF_C6H2"/>
    <property type="match status" value="1"/>
</dbReference>
<feature type="binding site" evidence="9">
    <location>
        <position position="188"/>
    </location>
    <ligand>
        <name>a protein</name>
        <dbReference type="ChEBI" id="CHEBI:16541"/>
    </ligand>
    <ligandPart>
        <name>N-terminal L-methionine residue</name>
        <dbReference type="ChEBI" id="CHEBI:64731"/>
    </ligandPart>
</feature>
<evidence type="ECO:0000256" key="10">
    <source>
        <dbReference type="PROSITE-ProRule" id="PRU01357"/>
    </source>
</evidence>
<proteinExistence type="inferred from homology"/>
<dbReference type="GO" id="GO:0010629">
    <property type="term" value="P:negative regulation of gene expression"/>
    <property type="evidence" value="ECO:0007669"/>
    <property type="project" value="EnsemblFungi"/>
</dbReference>
<comment type="function">
    <text evidence="9 11">Cotranslationally removes the N-terminal methionine from nascent proteins. The N-terminal methionine is often cleaved when the second residue in the primary sequence is small and uncharged (Met-Ala-, Cys, Gly, Pro, Ser, Thr, or Val).</text>
</comment>
<dbReference type="EC" id="3.4.11.18" evidence="11"/>
<name>A0A1E3QEM3_LIPST</name>